<protein>
    <submittedName>
        <fullName evidence="2">Uncharacterized protein</fullName>
    </submittedName>
</protein>
<dbReference type="Proteomes" id="UP000324222">
    <property type="component" value="Unassembled WGS sequence"/>
</dbReference>
<evidence type="ECO:0000256" key="1">
    <source>
        <dbReference type="SAM" id="MobiDB-lite"/>
    </source>
</evidence>
<evidence type="ECO:0000313" key="2">
    <source>
        <dbReference type="EMBL" id="MPC18437.1"/>
    </source>
</evidence>
<sequence length="96" mass="10707">MGEYREVASEISCFALPTTQMTLSNPLLRLCQRPRQIMLGLSPRNSSPEKEQPSAKSCTTALMKVQPLVKEVDREQKVSQPTQSFPCGACQGKRRP</sequence>
<reference evidence="2 3" key="1">
    <citation type="submission" date="2019-05" db="EMBL/GenBank/DDBJ databases">
        <title>Another draft genome of Portunus trituberculatus and its Hox gene families provides insights of decapod evolution.</title>
        <authorList>
            <person name="Jeong J.-H."/>
            <person name="Song I."/>
            <person name="Kim S."/>
            <person name="Choi T."/>
            <person name="Kim D."/>
            <person name="Ryu S."/>
            <person name="Kim W."/>
        </authorList>
    </citation>
    <scope>NUCLEOTIDE SEQUENCE [LARGE SCALE GENOMIC DNA]</scope>
    <source>
        <tissue evidence="2">Muscle</tissue>
    </source>
</reference>
<dbReference type="EMBL" id="VSRR010000679">
    <property type="protein sequence ID" value="MPC18437.1"/>
    <property type="molecule type" value="Genomic_DNA"/>
</dbReference>
<feature type="region of interest" description="Disordered" evidence="1">
    <location>
        <begin position="73"/>
        <end position="96"/>
    </location>
</feature>
<comment type="caution">
    <text evidence="2">The sequence shown here is derived from an EMBL/GenBank/DDBJ whole genome shotgun (WGS) entry which is preliminary data.</text>
</comment>
<name>A0A5B7DAZ6_PORTR</name>
<dbReference type="AlphaFoldDB" id="A0A5B7DAZ6"/>
<organism evidence="2 3">
    <name type="scientific">Portunus trituberculatus</name>
    <name type="common">Swimming crab</name>
    <name type="synonym">Neptunus trituberculatus</name>
    <dbReference type="NCBI Taxonomy" id="210409"/>
    <lineage>
        <taxon>Eukaryota</taxon>
        <taxon>Metazoa</taxon>
        <taxon>Ecdysozoa</taxon>
        <taxon>Arthropoda</taxon>
        <taxon>Crustacea</taxon>
        <taxon>Multicrustacea</taxon>
        <taxon>Malacostraca</taxon>
        <taxon>Eumalacostraca</taxon>
        <taxon>Eucarida</taxon>
        <taxon>Decapoda</taxon>
        <taxon>Pleocyemata</taxon>
        <taxon>Brachyura</taxon>
        <taxon>Eubrachyura</taxon>
        <taxon>Portunoidea</taxon>
        <taxon>Portunidae</taxon>
        <taxon>Portuninae</taxon>
        <taxon>Portunus</taxon>
    </lineage>
</organism>
<accession>A0A5B7DAZ6</accession>
<gene>
    <name evidence="2" type="ORF">E2C01_011322</name>
</gene>
<keyword evidence="3" id="KW-1185">Reference proteome</keyword>
<proteinExistence type="predicted"/>
<evidence type="ECO:0000313" key="3">
    <source>
        <dbReference type="Proteomes" id="UP000324222"/>
    </source>
</evidence>